<evidence type="ECO:0008006" key="3">
    <source>
        <dbReference type="Google" id="ProtNLM"/>
    </source>
</evidence>
<reference evidence="1 2" key="1">
    <citation type="journal article" date="2018" name="Sci. Rep.">
        <title>Comparative analysis of the Pocillopora damicornis genome highlights role of immune system in coral evolution.</title>
        <authorList>
            <person name="Cunning R."/>
            <person name="Bay R.A."/>
            <person name="Gillette P."/>
            <person name="Baker A.C."/>
            <person name="Traylor-Knowles N."/>
        </authorList>
    </citation>
    <scope>NUCLEOTIDE SEQUENCE [LARGE SCALE GENOMIC DNA]</scope>
    <source>
        <strain evidence="1">RSMAS</strain>
        <tissue evidence="1">Whole animal</tissue>
    </source>
</reference>
<evidence type="ECO:0000313" key="2">
    <source>
        <dbReference type="Proteomes" id="UP000275408"/>
    </source>
</evidence>
<dbReference type="AlphaFoldDB" id="A0A3M6ULJ1"/>
<comment type="caution">
    <text evidence="1">The sequence shown here is derived from an EMBL/GenBank/DDBJ whole genome shotgun (WGS) entry which is preliminary data.</text>
</comment>
<dbReference type="Proteomes" id="UP000275408">
    <property type="component" value="Unassembled WGS sequence"/>
</dbReference>
<evidence type="ECO:0000313" key="1">
    <source>
        <dbReference type="EMBL" id="RMX54531.1"/>
    </source>
</evidence>
<keyword evidence="2" id="KW-1185">Reference proteome</keyword>
<protein>
    <recommendedName>
        <fullName evidence="3">THAP-type domain-containing protein</fullName>
    </recommendedName>
</protein>
<proteinExistence type="predicted"/>
<feature type="non-terminal residue" evidence="1">
    <location>
        <position position="1"/>
    </location>
</feature>
<accession>A0A3M6ULJ1</accession>
<dbReference type="EMBL" id="RCHS01001247">
    <property type="protein sequence ID" value="RMX54531.1"/>
    <property type="molecule type" value="Genomic_DNA"/>
</dbReference>
<gene>
    <name evidence="1" type="ORF">pdam_00004632</name>
</gene>
<feature type="non-terminal residue" evidence="1">
    <location>
        <position position="142"/>
    </location>
</feature>
<name>A0A3M6ULJ1_POCDA</name>
<dbReference type="STRING" id="46731.A0A3M6ULJ1"/>
<sequence>LLPCLNHGNEKRSRSFKGNRHIKISSEHFTLDDFINQHSSKKRSKANAVPSMFPWNKEKQKKVQPVKRSALEKLDQGRAKEEATDTHVDEICRKVSSAIGFFRRIRPLTSESNAIPVNNTQIQPQFDDCTFVWDMLCNQLSN</sequence>
<organism evidence="1 2">
    <name type="scientific">Pocillopora damicornis</name>
    <name type="common">Cauliflower coral</name>
    <name type="synonym">Millepora damicornis</name>
    <dbReference type="NCBI Taxonomy" id="46731"/>
    <lineage>
        <taxon>Eukaryota</taxon>
        <taxon>Metazoa</taxon>
        <taxon>Cnidaria</taxon>
        <taxon>Anthozoa</taxon>
        <taxon>Hexacorallia</taxon>
        <taxon>Scleractinia</taxon>
        <taxon>Astrocoeniina</taxon>
        <taxon>Pocilloporidae</taxon>
        <taxon>Pocillopora</taxon>
    </lineage>
</organism>